<reference evidence="2 3" key="1">
    <citation type="submission" date="2017-12" db="EMBL/GenBank/DDBJ databases">
        <title>Isolation and characterization of estrogens degradatiion strain Microbacterium hominis SJTG1.</title>
        <authorList>
            <person name="Xiong W."/>
            <person name="Yin C."/>
            <person name="Zheng D."/>
            <person name="Liang R."/>
        </authorList>
    </citation>
    <scope>NUCLEOTIDE SEQUENCE [LARGE SCALE GENOMIC DNA]</scope>
    <source>
        <strain evidence="2 3">SJTG1</strain>
    </source>
</reference>
<gene>
    <name evidence="2" type="ORF">CXR34_00730</name>
</gene>
<evidence type="ECO:0000313" key="2">
    <source>
        <dbReference type="EMBL" id="AUG28130.1"/>
    </source>
</evidence>
<dbReference type="InterPro" id="IPR052754">
    <property type="entry name" value="NTPase_KAP_P-loop"/>
</dbReference>
<dbReference type="Gene3D" id="3.40.50.300">
    <property type="entry name" value="P-loop containing nucleotide triphosphate hydrolases"/>
    <property type="match status" value="1"/>
</dbReference>
<dbReference type="SUPFAM" id="SSF52540">
    <property type="entry name" value="P-loop containing nucleoside triphosphate hydrolases"/>
    <property type="match status" value="1"/>
</dbReference>
<dbReference type="InterPro" id="IPR011646">
    <property type="entry name" value="KAP_P-loop"/>
</dbReference>
<organism evidence="2 3">
    <name type="scientific">Microbacterium hominis</name>
    <dbReference type="NCBI Taxonomy" id="162426"/>
    <lineage>
        <taxon>Bacteria</taxon>
        <taxon>Bacillati</taxon>
        <taxon>Actinomycetota</taxon>
        <taxon>Actinomycetes</taxon>
        <taxon>Micrococcales</taxon>
        <taxon>Microbacteriaceae</taxon>
        <taxon>Microbacterium</taxon>
    </lineage>
</organism>
<dbReference type="KEGG" id="mhos:CXR34_00730"/>
<dbReference type="InterPro" id="IPR027417">
    <property type="entry name" value="P-loop_NTPase"/>
</dbReference>
<dbReference type="PANTHER" id="PTHR22674:SF6">
    <property type="entry name" value="NTPASE KAP FAMILY P-LOOP DOMAIN-CONTAINING PROTEIN 1"/>
    <property type="match status" value="1"/>
</dbReference>
<sequence>MGSDFRLWSDEPSATDLLSFDAIADTVVDALFDGELDPVALGLEGAWGSGKTTVLHLIENRIATENVDGQVVVVVRSNPWQYDPAVGAKESLIAEILGALSAEFDASDPVGSAGLTALKALVKRVNWSKAVKMAARTALTLQLPSLDDVFDLVSDDPESLDSPKGMASFKEEFQKLLADPALAHVSRVVVLVDDLDRCLPPTVVETLETIRLFLSVPGMCFVVAADEARVAEAIRMHLGTPLVGDGRESVASLYLHKIVQTTVPVPALSAFDTRAYLFLLLAKQECGSDDAFAELVRACGELRVAAGSLDDLELPADGSLRSAMQSAARLTPILYEKLQANPRRIKRFMNDLNVRQSIADRRGIALSPDAVAKLMVLERTLPTDFDTLLGWLSAGVLRPRLERLSEVAESGAAADRGDADDGEGVDEESFSATMIRWAKLPPALDAAAAGGYLTLAAAFHGRLLVDEGLPEQLRDIAAALASRSQIEREAVSQDELQALPLGDVSVLLDHLGRRLQDEPGVQFAAVNAIITLARLHPAVQQEALVALARLRATDVNASTVMLFRSIEAQYVDVLEGWRVVGADDTDTSKALTSLLGPVVAS</sequence>
<dbReference type="EMBL" id="CP025299">
    <property type="protein sequence ID" value="AUG28130.1"/>
    <property type="molecule type" value="Genomic_DNA"/>
</dbReference>
<dbReference type="Pfam" id="PF07693">
    <property type="entry name" value="KAP_NTPase"/>
    <property type="match status" value="1"/>
</dbReference>
<feature type="domain" description="KAP NTPase" evidence="1">
    <location>
        <begin position="21"/>
        <end position="358"/>
    </location>
</feature>
<accession>A0A2K9D348</accession>
<proteinExistence type="predicted"/>
<dbReference type="Proteomes" id="UP000233276">
    <property type="component" value="Chromosome"/>
</dbReference>
<evidence type="ECO:0000259" key="1">
    <source>
        <dbReference type="Pfam" id="PF07693"/>
    </source>
</evidence>
<name>A0A2K9D348_9MICO</name>
<dbReference type="AlphaFoldDB" id="A0A2K9D348"/>
<evidence type="ECO:0000313" key="3">
    <source>
        <dbReference type="Proteomes" id="UP000233276"/>
    </source>
</evidence>
<dbReference type="PANTHER" id="PTHR22674">
    <property type="entry name" value="NTPASE, KAP FAMILY P-LOOP DOMAIN-CONTAINING 1"/>
    <property type="match status" value="1"/>
</dbReference>
<protein>
    <recommendedName>
        <fullName evidence="1">KAP NTPase domain-containing protein</fullName>
    </recommendedName>
</protein>